<dbReference type="Pfam" id="PF00328">
    <property type="entry name" value="His_Phos_2"/>
    <property type="match status" value="1"/>
</dbReference>
<dbReference type="InterPro" id="IPR029033">
    <property type="entry name" value="His_PPase_superfam"/>
</dbReference>
<feature type="non-terminal residue" evidence="9">
    <location>
        <position position="414"/>
    </location>
</feature>
<evidence type="ECO:0000256" key="3">
    <source>
        <dbReference type="ARBA" id="ARBA00012646"/>
    </source>
</evidence>
<reference evidence="9" key="1">
    <citation type="submission" date="2015-11" db="EMBL/GenBank/DDBJ databases">
        <title>De novo transcriptome assembly of four potential Pierce s Disease insect vectors from Arizona vineyards.</title>
        <authorList>
            <person name="Tassone E.E."/>
        </authorList>
    </citation>
    <scope>NUCLEOTIDE SEQUENCE</scope>
</reference>
<evidence type="ECO:0000256" key="2">
    <source>
        <dbReference type="ARBA" id="ARBA00005375"/>
    </source>
</evidence>
<proteinExistence type="inferred from homology"/>
<dbReference type="InterPro" id="IPR050645">
    <property type="entry name" value="Histidine_acid_phosphatase"/>
</dbReference>
<dbReference type="InterPro" id="IPR000560">
    <property type="entry name" value="His_Pase_clade-2"/>
</dbReference>
<evidence type="ECO:0000256" key="5">
    <source>
        <dbReference type="ARBA" id="ARBA00022801"/>
    </source>
</evidence>
<evidence type="ECO:0000256" key="6">
    <source>
        <dbReference type="ARBA" id="ARBA00023157"/>
    </source>
</evidence>
<protein>
    <recommendedName>
        <fullName evidence="3">acid phosphatase</fullName>
        <ecNumber evidence="3">3.1.3.2</ecNumber>
    </recommendedName>
</protein>
<dbReference type="EC" id="3.1.3.2" evidence="3"/>
<feature type="transmembrane region" description="Helical" evidence="8">
    <location>
        <begin position="21"/>
        <end position="39"/>
    </location>
</feature>
<feature type="non-terminal residue" evidence="9">
    <location>
        <position position="1"/>
    </location>
</feature>
<evidence type="ECO:0000313" key="9">
    <source>
        <dbReference type="EMBL" id="JAS49360.1"/>
    </source>
</evidence>
<dbReference type="PANTHER" id="PTHR11567">
    <property type="entry name" value="ACID PHOSPHATASE-RELATED"/>
    <property type="match status" value="1"/>
</dbReference>
<keyword evidence="4" id="KW-0732">Signal</keyword>
<keyword evidence="6" id="KW-1015">Disulfide bond</keyword>
<keyword evidence="5" id="KW-0378">Hydrolase</keyword>
<sequence>VVWVSTFDNTPRAMISFRAGLVDFPVVVIVAVVAVYFVSKSFSSADQPSAANSPGPRAASTLQFLIVVNRHGNRGFYDSFPTNPYPINDTKVWPFGAGQLTMKGRDQLYALGAKIRSLYNGFLSDLYFPEDFKAYSTLLDRTLQSGLMFLAGLFPPKGFEVWNESLLWQPIPLYPCDLDRTRMVSSVISKVECPKYNLAQNESLNKFLEVYGPNATALLNSMEPYTGLAVEPQSLVSQTIAVWDTLACIDSEGLALPPWTKSFYPEPMEDLAVKLYKAFTIGSDDMIRYLQGELFKEMAGLMRSKANNTLSPDRRMYYYSGHDHTLMGLLGILNQGDAGINIVSTSSALIFELHKDNQTNIFYIQVLYIDGHSPDLEPTLLSFPGCNSGCELNTLLNLTEKYYNITDYAAECQD</sequence>
<dbReference type="Gene3D" id="3.40.50.1240">
    <property type="entry name" value="Phosphoglycerate mutase-like"/>
    <property type="match status" value="1"/>
</dbReference>
<dbReference type="PANTHER" id="PTHR11567:SF211">
    <property type="entry name" value="PROSTATIC ACID PHOSPHATASE"/>
    <property type="match status" value="1"/>
</dbReference>
<evidence type="ECO:0000256" key="8">
    <source>
        <dbReference type="SAM" id="Phobius"/>
    </source>
</evidence>
<keyword evidence="8" id="KW-0812">Transmembrane</keyword>
<keyword evidence="8" id="KW-0472">Membrane</keyword>
<organism evidence="9">
    <name type="scientific">Cuerna arida</name>
    <dbReference type="NCBI Taxonomy" id="1464854"/>
    <lineage>
        <taxon>Eukaryota</taxon>
        <taxon>Metazoa</taxon>
        <taxon>Ecdysozoa</taxon>
        <taxon>Arthropoda</taxon>
        <taxon>Hexapoda</taxon>
        <taxon>Insecta</taxon>
        <taxon>Pterygota</taxon>
        <taxon>Neoptera</taxon>
        <taxon>Paraneoptera</taxon>
        <taxon>Hemiptera</taxon>
        <taxon>Auchenorrhyncha</taxon>
        <taxon>Membracoidea</taxon>
        <taxon>Cicadellidae</taxon>
        <taxon>Cicadellinae</taxon>
        <taxon>Proconiini</taxon>
        <taxon>Cuerna</taxon>
    </lineage>
</organism>
<dbReference type="CDD" id="cd07061">
    <property type="entry name" value="HP_HAP_like"/>
    <property type="match status" value="1"/>
</dbReference>
<keyword evidence="8" id="KW-1133">Transmembrane helix</keyword>
<dbReference type="SUPFAM" id="SSF53254">
    <property type="entry name" value="Phosphoglycerate mutase-like"/>
    <property type="match status" value="1"/>
</dbReference>
<gene>
    <name evidence="9" type="ORF">g.11253</name>
</gene>
<name>A0A1B6FGR3_9HEMI</name>
<evidence type="ECO:0000256" key="7">
    <source>
        <dbReference type="ARBA" id="ARBA00023180"/>
    </source>
</evidence>
<evidence type="ECO:0000256" key="4">
    <source>
        <dbReference type="ARBA" id="ARBA00022729"/>
    </source>
</evidence>
<comment type="similarity">
    <text evidence="2">Belongs to the histidine acid phosphatase family.</text>
</comment>
<keyword evidence="7" id="KW-0325">Glycoprotein</keyword>
<comment type="catalytic activity">
    <reaction evidence="1">
        <text>a phosphate monoester + H2O = an alcohol + phosphate</text>
        <dbReference type="Rhea" id="RHEA:15017"/>
        <dbReference type="ChEBI" id="CHEBI:15377"/>
        <dbReference type="ChEBI" id="CHEBI:30879"/>
        <dbReference type="ChEBI" id="CHEBI:43474"/>
        <dbReference type="ChEBI" id="CHEBI:67140"/>
        <dbReference type="EC" id="3.1.3.2"/>
    </reaction>
</comment>
<dbReference type="AlphaFoldDB" id="A0A1B6FGR3"/>
<accession>A0A1B6FGR3</accession>
<evidence type="ECO:0000256" key="1">
    <source>
        <dbReference type="ARBA" id="ARBA00000032"/>
    </source>
</evidence>
<dbReference type="GO" id="GO:0003993">
    <property type="term" value="F:acid phosphatase activity"/>
    <property type="evidence" value="ECO:0007669"/>
    <property type="project" value="UniProtKB-EC"/>
</dbReference>
<dbReference type="EMBL" id="GECZ01020409">
    <property type="protein sequence ID" value="JAS49360.1"/>
    <property type="molecule type" value="Transcribed_RNA"/>
</dbReference>